<evidence type="ECO:0000259" key="1">
    <source>
        <dbReference type="Pfam" id="PF12366"/>
    </source>
</evidence>
<dbReference type="AlphaFoldDB" id="A0AAW2HYP8"/>
<dbReference type="GO" id="GO:0005930">
    <property type="term" value="C:axoneme"/>
    <property type="evidence" value="ECO:0007669"/>
    <property type="project" value="TreeGrafter"/>
</dbReference>
<proteinExistence type="predicted"/>
<protein>
    <recommendedName>
        <fullName evidence="1">CASC1 C-terminal domain-containing protein</fullName>
    </recommendedName>
</protein>
<reference evidence="2" key="1">
    <citation type="journal article" date="2024" name="Gigascience">
        <title>Chromosome-level genome of the poultry shaft louse Menopon gallinae provides insight into the host-switching and adaptive evolution of parasitic lice.</title>
        <authorList>
            <person name="Xu Y."/>
            <person name="Ma L."/>
            <person name="Liu S."/>
            <person name="Liang Y."/>
            <person name="Liu Q."/>
            <person name="He Z."/>
            <person name="Tian L."/>
            <person name="Duan Y."/>
            <person name="Cai W."/>
            <person name="Li H."/>
            <person name="Song F."/>
        </authorList>
    </citation>
    <scope>NUCLEOTIDE SEQUENCE</scope>
    <source>
        <strain evidence="2">Cailab_2023a</strain>
    </source>
</reference>
<dbReference type="PANTHER" id="PTHR20929:SF11">
    <property type="entry name" value="DYNEIN AXONEMAL INTERMEDIATE CHAIN 7"/>
    <property type="match status" value="1"/>
</dbReference>
<dbReference type="PANTHER" id="PTHR20929">
    <property type="entry name" value="LUNG ADENOMA SUSCEPTIBILITY 1-RELATED"/>
    <property type="match status" value="1"/>
</dbReference>
<sequence>MKAKIAKLPVPSLSQEILLWEDEYQRLVSDGISFREAQEEERWRSTVKLNLDEHEVNLREREFIGGVITFEIFHQPPQPKYLRYKHDVTLLREPPRLQPVEYQVTLPSAKHDGGTDEDRLLRKRRDVQGARKEDLIFVSLNLPQSVLWLEIPDIALWNNEKQYWSTEFIHEQYYDDEDGRLTFKTGCIGLFGFHISRFCNLPYKDWRLESDGKGGVNFYLKADKITLNFNIKDDKVCLSSVEDVPSSPIDSIFNTYYIPIKLVQVMKSFGVNVFPEIDTHFYLPDSISKHGVCERFVYQIWGIFSSSFCFKFSKFNRERERRTMVFQLREVYDSFDTSFCLIKTTPSEACILDITESAEEYTPRVAPLYKVYTNVYDLIMRNSSTMARRRAEVENFVLIQTIRDFLGLVRPLSFS</sequence>
<dbReference type="GO" id="GO:0008017">
    <property type="term" value="F:microtubule binding"/>
    <property type="evidence" value="ECO:0007669"/>
    <property type="project" value="TreeGrafter"/>
</dbReference>
<gene>
    <name evidence="2" type="ORF">PYX00_002991</name>
</gene>
<dbReference type="InterPro" id="IPR022110">
    <property type="entry name" value="CASC1_C"/>
</dbReference>
<feature type="domain" description="CASC1 C-terminal" evidence="1">
    <location>
        <begin position="162"/>
        <end position="360"/>
    </location>
</feature>
<dbReference type="EMBL" id="JARGDH010000002">
    <property type="protein sequence ID" value="KAL0274997.1"/>
    <property type="molecule type" value="Genomic_DNA"/>
</dbReference>
<dbReference type="Pfam" id="PF12366">
    <property type="entry name" value="Casc1_C"/>
    <property type="match status" value="1"/>
</dbReference>
<dbReference type="PRINTS" id="PR02043">
    <property type="entry name" value="CANCERSCCP1"/>
</dbReference>
<dbReference type="InterPro" id="IPR023247">
    <property type="entry name" value="IC97/Dnai7-like"/>
</dbReference>
<dbReference type="EMBL" id="JARGDH010000002">
    <property type="protein sequence ID" value="KAL0274996.1"/>
    <property type="molecule type" value="Genomic_DNA"/>
</dbReference>
<accession>A0AAW2HYP8</accession>
<organism evidence="2">
    <name type="scientific">Menopon gallinae</name>
    <name type="common">poultry shaft louse</name>
    <dbReference type="NCBI Taxonomy" id="328185"/>
    <lineage>
        <taxon>Eukaryota</taxon>
        <taxon>Metazoa</taxon>
        <taxon>Ecdysozoa</taxon>
        <taxon>Arthropoda</taxon>
        <taxon>Hexapoda</taxon>
        <taxon>Insecta</taxon>
        <taxon>Pterygota</taxon>
        <taxon>Neoptera</taxon>
        <taxon>Paraneoptera</taxon>
        <taxon>Psocodea</taxon>
        <taxon>Troctomorpha</taxon>
        <taxon>Phthiraptera</taxon>
        <taxon>Amblycera</taxon>
        <taxon>Menoponidae</taxon>
        <taxon>Menopon</taxon>
    </lineage>
</organism>
<evidence type="ECO:0000313" key="2">
    <source>
        <dbReference type="EMBL" id="KAL0274997.1"/>
    </source>
</evidence>
<comment type="caution">
    <text evidence="2">The sequence shown here is derived from an EMBL/GenBank/DDBJ whole genome shotgun (WGS) entry which is preliminary data.</text>
</comment>
<name>A0AAW2HYP8_9NEOP</name>
<dbReference type="GO" id="GO:0048487">
    <property type="term" value="F:beta-tubulin binding"/>
    <property type="evidence" value="ECO:0007669"/>
    <property type="project" value="TreeGrafter"/>
</dbReference>